<dbReference type="PANTHER" id="PTHR45622">
    <property type="entry name" value="UBIQUITIN-PROTEIN LIGASE E3A-RELATED"/>
    <property type="match status" value="1"/>
</dbReference>
<feature type="repeat" description="RCC1" evidence="5">
    <location>
        <begin position="209"/>
        <end position="263"/>
    </location>
</feature>
<dbReference type="GO" id="GO:0061630">
    <property type="term" value="F:ubiquitin protein ligase activity"/>
    <property type="evidence" value="ECO:0000318"/>
    <property type="project" value="GO_Central"/>
</dbReference>
<dbReference type="PROSITE" id="PS00626">
    <property type="entry name" value="RCC1_2"/>
    <property type="match status" value="3"/>
</dbReference>
<feature type="domain" description="HECT" evidence="6">
    <location>
        <begin position="708"/>
        <end position="1029"/>
    </location>
</feature>
<dbReference type="AGR" id="Xenbase:XB-GENE-968559"/>
<dbReference type="SUPFAM" id="SSF50985">
    <property type="entry name" value="RCC1/BLIP-II"/>
    <property type="match status" value="1"/>
</dbReference>
<keyword evidence="7" id="KW-1185">Reference proteome</keyword>
<dbReference type="Xenbase" id="XB-GENE-968559">
    <property type="gene designation" value="herc6.S"/>
</dbReference>
<dbReference type="RefSeq" id="XP_018092428.1">
    <property type="nucleotide sequence ID" value="XM_018236939.2"/>
</dbReference>
<dbReference type="KEGG" id="xla:444182"/>
<feature type="active site" description="Glycyl thioester intermediate" evidence="4">
    <location>
        <position position="997"/>
    </location>
</feature>
<organism evidence="7 8">
    <name type="scientific">Xenopus laevis</name>
    <name type="common">African clawed frog</name>
    <dbReference type="NCBI Taxonomy" id="8355"/>
    <lineage>
        <taxon>Eukaryota</taxon>
        <taxon>Metazoa</taxon>
        <taxon>Chordata</taxon>
        <taxon>Craniata</taxon>
        <taxon>Vertebrata</taxon>
        <taxon>Euteleostomi</taxon>
        <taxon>Amphibia</taxon>
        <taxon>Batrachia</taxon>
        <taxon>Anura</taxon>
        <taxon>Pipoidea</taxon>
        <taxon>Pipidae</taxon>
        <taxon>Xenopodinae</taxon>
        <taxon>Xenopus</taxon>
        <taxon>Xenopus</taxon>
    </lineage>
</organism>
<dbReference type="Proteomes" id="UP000186698">
    <property type="component" value="Chromosome 1S"/>
</dbReference>
<dbReference type="InterPro" id="IPR058923">
    <property type="entry name" value="RCC1-like_dom"/>
</dbReference>
<dbReference type="GO" id="GO:0005737">
    <property type="term" value="C:cytoplasm"/>
    <property type="evidence" value="ECO:0000318"/>
    <property type="project" value="GO_Central"/>
</dbReference>
<dbReference type="OrthoDB" id="8068875at2759"/>
<accession>A0A8J0TPH6</accession>
<dbReference type="Pfam" id="PF00632">
    <property type="entry name" value="HECT"/>
    <property type="match status" value="1"/>
</dbReference>
<feature type="repeat" description="RCC1" evidence="5">
    <location>
        <begin position="1"/>
        <end position="52"/>
    </location>
</feature>
<dbReference type="AlphaFoldDB" id="A0A8J0TPH6"/>
<reference evidence="8" key="1">
    <citation type="submission" date="2025-08" db="UniProtKB">
        <authorList>
            <consortium name="RefSeq"/>
        </authorList>
    </citation>
    <scope>IDENTIFICATION</scope>
    <source>
        <strain evidence="8">J_2021</strain>
        <tissue evidence="8">Erythrocytes</tissue>
    </source>
</reference>
<evidence type="ECO:0000256" key="5">
    <source>
        <dbReference type="PROSITE-ProRule" id="PRU00235"/>
    </source>
</evidence>
<keyword evidence="3 4" id="KW-0833">Ubl conjugation pathway</keyword>
<dbReference type="Gene3D" id="2.130.10.30">
    <property type="entry name" value="Regulator of chromosome condensation 1/beta-lactamase-inhibitor protein II"/>
    <property type="match status" value="2"/>
</dbReference>
<dbReference type="SUPFAM" id="SSF56204">
    <property type="entry name" value="Hect, E3 ligase catalytic domain"/>
    <property type="match status" value="1"/>
</dbReference>
<proteinExistence type="predicted"/>
<gene>
    <name evidence="8 9" type="primary">herc6.S</name>
</gene>
<dbReference type="GO" id="GO:0006511">
    <property type="term" value="P:ubiquitin-dependent protein catabolic process"/>
    <property type="evidence" value="ECO:0000318"/>
    <property type="project" value="GO_Central"/>
</dbReference>
<dbReference type="CTD" id="444182"/>
<dbReference type="InterPro" id="IPR000569">
    <property type="entry name" value="HECT_dom"/>
</dbReference>
<feature type="repeat" description="RCC1" evidence="5">
    <location>
        <begin position="103"/>
        <end position="155"/>
    </location>
</feature>
<dbReference type="PRINTS" id="PR00633">
    <property type="entry name" value="RCCNDNSATION"/>
</dbReference>
<dbReference type="InterPro" id="IPR051709">
    <property type="entry name" value="Ub-ligase/GTPase-reg"/>
</dbReference>
<name>A0A8J0TPH6_XENLA</name>
<dbReference type="InterPro" id="IPR035983">
    <property type="entry name" value="Hect_E3_ubiquitin_ligase"/>
</dbReference>
<dbReference type="InterPro" id="IPR000408">
    <property type="entry name" value="Reg_chr_condens"/>
</dbReference>
<evidence type="ECO:0000256" key="1">
    <source>
        <dbReference type="ARBA" id="ARBA00022679"/>
    </source>
</evidence>
<evidence type="ECO:0000313" key="9">
    <source>
        <dbReference type="Xenbase" id="XB-GENE-968559"/>
    </source>
</evidence>
<evidence type="ECO:0000259" key="6">
    <source>
        <dbReference type="PROSITE" id="PS50237"/>
    </source>
</evidence>
<dbReference type="InterPro" id="IPR009091">
    <property type="entry name" value="RCC1/BLIP-II"/>
</dbReference>
<keyword evidence="1" id="KW-0808">Transferase</keyword>
<dbReference type="Gene3D" id="3.30.2160.10">
    <property type="entry name" value="Hect, E3 ligase catalytic domain"/>
    <property type="match status" value="1"/>
</dbReference>
<evidence type="ECO:0000313" key="7">
    <source>
        <dbReference type="Proteomes" id="UP000186698"/>
    </source>
</evidence>
<evidence type="ECO:0000256" key="2">
    <source>
        <dbReference type="ARBA" id="ARBA00022737"/>
    </source>
</evidence>
<keyword evidence="2" id="KW-0677">Repeat</keyword>
<dbReference type="PROSITE" id="PS50237">
    <property type="entry name" value="HECT"/>
    <property type="match status" value="1"/>
</dbReference>
<dbReference type="GO" id="GO:0016567">
    <property type="term" value="P:protein ubiquitination"/>
    <property type="evidence" value="ECO:0000318"/>
    <property type="project" value="GO_Central"/>
</dbReference>
<feature type="repeat" description="RCC1" evidence="5">
    <location>
        <begin position="53"/>
        <end position="102"/>
    </location>
</feature>
<dbReference type="PANTHER" id="PTHR45622:SF11">
    <property type="entry name" value="E3 UBIQUITIN-PROTEIN LIGASE HERC6-RELATED"/>
    <property type="match status" value="1"/>
</dbReference>
<evidence type="ECO:0000313" key="8">
    <source>
        <dbReference type="RefSeq" id="XP_018092428.1"/>
    </source>
</evidence>
<dbReference type="FunFam" id="3.30.2410.10:FF:000003">
    <property type="entry name" value="probable E3 ubiquitin-protein ligase HERC4 isoform X1"/>
    <property type="match status" value="1"/>
</dbReference>
<feature type="repeat" description="RCC1" evidence="5">
    <location>
        <begin position="156"/>
        <end position="208"/>
    </location>
</feature>
<evidence type="ECO:0000256" key="3">
    <source>
        <dbReference type="ARBA" id="ARBA00022786"/>
    </source>
</evidence>
<dbReference type="SMART" id="SM00119">
    <property type="entry name" value="HECTc"/>
    <property type="match status" value="1"/>
</dbReference>
<dbReference type="Gene3D" id="3.90.1750.10">
    <property type="entry name" value="Hect, E3 ligase catalytic domains"/>
    <property type="match status" value="1"/>
</dbReference>
<evidence type="ECO:0000256" key="4">
    <source>
        <dbReference type="PROSITE-ProRule" id="PRU00104"/>
    </source>
</evidence>
<feature type="repeat" description="RCC1" evidence="5">
    <location>
        <begin position="264"/>
        <end position="314"/>
    </location>
</feature>
<protein>
    <submittedName>
        <fullName evidence="8">Probable E3 ubiquitin-protein ligase HERC6 isoform X1</fullName>
    </submittedName>
</protein>
<dbReference type="Gene3D" id="3.30.2410.10">
    <property type="entry name" value="Hect, E3 ligase catalytic domain"/>
    <property type="match status" value="1"/>
</dbReference>
<dbReference type="Pfam" id="PF25390">
    <property type="entry name" value="WD40_RLD"/>
    <property type="match status" value="1"/>
</dbReference>
<dbReference type="CDD" id="cd00078">
    <property type="entry name" value="HECTc"/>
    <property type="match status" value="1"/>
</dbReference>
<dbReference type="PROSITE" id="PS50012">
    <property type="entry name" value="RCC1_3"/>
    <property type="match status" value="6"/>
</dbReference>
<dbReference type="GeneID" id="444182"/>
<sequence length="1029" mass="115432">MYCWGDNCFGQLAVLEEEKEVVHFKENDYFQKKESVQKVSIGEKHSLYLLKDGTLLSCGQNPYGQLGRKGNNSRIEQISSLEAQTVVDVSCGTNHSVAMCDEGNIYSWGDGSEGQLGTGKFSSKNFTPKRITGLLNRKIIQISCGNFHSVALAEDGRVFSWGQNKCGQLGLGSQIINQATPQLVKSLKGIPLVQVTAGGSQTFALSMSGTVFAWGRNNAGQLGFKNDAKKAGTFKPYAVDSLRDLGVAYISCGEEHTAVLSKDGIVYTFGDDTYGQLGQQSGNQTSVPQKIEEYSRQVSQVACGRYHTLLYVFTCNRIVSFGKGSQRQQGNAESSDQAEASQLPSAFDISSLVPANDLKDVNVKWIFAGNNVGFAVSFSQQETTERILLSDTFKPILRLDIPIVKKWMKAHTGSEEYYIAKREICRMFSSSASVTAGFINHRSSTTSSVSSIVDLVAASNVFTELNKDRRISDIICSSIRNDLIPELESLPLHFEAFAVFLLLPECPLLHDPSICLSLTVPLAKAINNMGESSLKILGTLWSCLQATSMTKQIQLLKTAVMLSIKGIQAEPGTKDLLQMLKKLYKANLKSNCIVPINTFCMNELCPLIWLPSDVNNWRLWQSQPEPDEKAFPAIYCRFPFVFNFPTKVQVLDFDSMQKRNTVILQAQKQLVQNRLQGRSDLPDIPFLHLVLRLDHLVEDALHKLSIVEDPNLKKDLLVEFQGESTRDPVTVKKEFFLVLLESMVNPDYGMFSCSDPLLPRWFPSTPLVEKKKYFYFGVICGLAVYNQTVIYLPFPLALFKKLLDKKATLEDLKEIQPTMGRGMQDLLDADSAESMELYFCFSWENKSTDLIPNGGSVQVNNLNKKEYVSKCIDYIFNTSVTESFEEFKRGFYKVCDKDIISFFQPDELRTVVAGTANYDWNTFEKTTIYLGKYRLDHPTIKMFWKVFHALSLEKKKGFLMFLTGNDKLPVFTSDNVGMKISRFGVPDETHLPEAQTCFHMLFLPEYSNINTLKQKLLLAIAHNTGYEKI</sequence>